<dbReference type="PANTHER" id="PTHR28110">
    <property type="entry name" value="TRANSMEMBRANE PROTEIN"/>
    <property type="match status" value="1"/>
</dbReference>
<gene>
    <name evidence="2" type="ORF">LTR62_001528</name>
</gene>
<dbReference type="PANTHER" id="PTHR28110:SF1">
    <property type="entry name" value="TRANSMEMBRANE PROTEIN"/>
    <property type="match status" value="1"/>
</dbReference>
<reference evidence="2" key="1">
    <citation type="submission" date="2023-08" db="EMBL/GenBank/DDBJ databases">
        <title>Black Yeasts Isolated from many extreme environments.</title>
        <authorList>
            <person name="Coleine C."/>
            <person name="Stajich J.E."/>
            <person name="Selbmann L."/>
        </authorList>
    </citation>
    <scope>NUCLEOTIDE SEQUENCE</scope>
    <source>
        <strain evidence="2">CCFEE 5401</strain>
    </source>
</reference>
<evidence type="ECO:0008006" key="4">
    <source>
        <dbReference type="Google" id="ProtNLM"/>
    </source>
</evidence>
<sequence length="272" mass="30645">MARRNYDESELPQCTELIVVCCHGTYTGTVNGTEDALSEPQWTLQDFQRADPRGHRSSEIATFASHIIAGALACHASPKAMLMFSGGRTTSSDRSEAESYAKVLPSLVPRPILQAVLPRMAVEDQATDSHQNLLFSILRFHTLTGRYPSYVTVITHAFKVRRFLEIHGGAIRWPAERLRVQGINPPFTIAEQRETEHLEYEKAYKLFEADPYGMRPPLATKRIARNWRPQAAEGLSKDAVVKRLLAWESGESGSEKFPEELPWSTTKFLDTE</sequence>
<evidence type="ECO:0000313" key="3">
    <source>
        <dbReference type="Proteomes" id="UP001310890"/>
    </source>
</evidence>
<protein>
    <recommendedName>
        <fullName evidence="4">DUF218 domain-containing protein</fullName>
    </recommendedName>
</protein>
<dbReference type="EMBL" id="JAVRRL010000013">
    <property type="protein sequence ID" value="KAK5115328.1"/>
    <property type="molecule type" value="Genomic_DNA"/>
</dbReference>
<dbReference type="InterPro" id="IPR055323">
    <property type="entry name" value="C57A10.07/YOR238W"/>
</dbReference>
<organism evidence="2 3">
    <name type="scientific">Meristemomyces frigidus</name>
    <dbReference type="NCBI Taxonomy" id="1508187"/>
    <lineage>
        <taxon>Eukaryota</taxon>
        <taxon>Fungi</taxon>
        <taxon>Dikarya</taxon>
        <taxon>Ascomycota</taxon>
        <taxon>Pezizomycotina</taxon>
        <taxon>Dothideomycetes</taxon>
        <taxon>Dothideomycetidae</taxon>
        <taxon>Mycosphaerellales</taxon>
        <taxon>Teratosphaeriaceae</taxon>
        <taxon>Meristemomyces</taxon>
    </lineage>
</organism>
<accession>A0AAN7YLR3</accession>
<proteinExistence type="predicted"/>
<evidence type="ECO:0000313" key="2">
    <source>
        <dbReference type="EMBL" id="KAK5115328.1"/>
    </source>
</evidence>
<dbReference type="Proteomes" id="UP001310890">
    <property type="component" value="Unassembled WGS sequence"/>
</dbReference>
<feature type="compositionally biased region" description="Polar residues" evidence="1">
    <location>
        <begin position="263"/>
        <end position="272"/>
    </location>
</feature>
<evidence type="ECO:0000256" key="1">
    <source>
        <dbReference type="SAM" id="MobiDB-lite"/>
    </source>
</evidence>
<dbReference type="GO" id="GO:0005737">
    <property type="term" value="C:cytoplasm"/>
    <property type="evidence" value="ECO:0007669"/>
    <property type="project" value="TreeGrafter"/>
</dbReference>
<name>A0AAN7YLR3_9PEZI</name>
<comment type="caution">
    <text evidence="2">The sequence shown here is derived from an EMBL/GenBank/DDBJ whole genome shotgun (WGS) entry which is preliminary data.</text>
</comment>
<feature type="region of interest" description="Disordered" evidence="1">
    <location>
        <begin position="250"/>
        <end position="272"/>
    </location>
</feature>
<dbReference type="AlphaFoldDB" id="A0AAN7YLR3"/>